<dbReference type="EMBL" id="LAZR01000762">
    <property type="protein sequence ID" value="KKN58468.1"/>
    <property type="molecule type" value="Genomic_DNA"/>
</dbReference>
<gene>
    <name evidence="1" type="ORF">LCGC14_0552000</name>
</gene>
<comment type="caution">
    <text evidence="1">The sequence shown here is derived from an EMBL/GenBank/DDBJ whole genome shotgun (WGS) entry which is preliminary data.</text>
</comment>
<evidence type="ECO:0000313" key="1">
    <source>
        <dbReference type="EMBL" id="KKN58468.1"/>
    </source>
</evidence>
<dbReference type="AlphaFoldDB" id="A0A0F9UXY2"/>
<evidence type="ECO:0008006" key="2">
    <source>
        <dbReference type="Google" id="ProtNLM"/>
    </source>
</evidence>
<sequence length="159" mass="18399">MKPKTKYAIVPPTKEHIEALALNMNKADVDEVWAAGRKTPLEALEQSVYASPEPYVGLHEGRALCMFGVAELTILDNKGIPWMLSSDELKYHARPFLRGSRMYIDLMKEKYPFMVNFVDARNRAAIRWLRWLHFRLLPAEAHGPDQMLFHRFEMGVENV</sequence>
<reference evidence="1" key="1">
    <citation type="journal article" date="2015" name="Nature">
        <title>Complex archaea that bridge the gap between prokaryotes and eukaryotes.</title>
        <authorList>
            <person name="Spang A."/>
            <person name="Saw J.H."/>
            <person name="Jorgensen S.L."/>
            <person name="Zaremba-Niedzwiedzka K."/>
            <person name="Martijn J."/>
            <person name="Lind A.E."/>
            <person name="van Eijk R."/>
            <person name="Schleper C."/>
            <person name="Guy L."/>
            <person name="Ettema T.J."/>
        </authorList>
    </citation>
    <scope>NUCLEOTIDE SEQUENCE</scope>
</reference>
<proteinExistence type="predicted"/>
<protein>
    <recommendedName>
        <fullName evidence="2">N-acetyltransferase domain-containing protein</fullName>
    </recommendedName>
</protein>
<accession>A0A0F9UXY2</accession>
<organism evidence="1">
    <name type="scientific">marine sediment metagenome</name>
    <dbReference type="NCBI Taxonomy" id="412755"/>
    <lineage>
        <taxon>unclassified sequences</taxon>
        <taxon>metagenomes</taxon>
        <taxon>ecological metagenomes</taxon>
    </lineage>
</organism>
<name>A0A0F9UXY2_9ZZZZ</name>